<dbReference type="Gene3D" id="1.10.150.130">
    <property type="match status" value="1"/>
</dbReference>
<dbReference type="Proteomes" id="UP001500908">
    <property type="component" value="Unassembled WGS sequence"/>
</dbReference>
<dbReference type="Pfam" id="PF02899">
    <property type="entry name" value="Phage_int_SAM_1"/>
    <property type="match status" value="1"/>
</dbReference>
<evidence type="ECO:0000256" key="1">
    <source>
        <dbReference type="ARBA" id="ARBA00023125"/>
    </source>
</evidence>
<dbReference type="EMBL" id="BAABDD010000009">
    <property type="protein sequence ID" value="GAA3744150.1"/>
    <property type="molecule type" value="Genomic_DNA"/>
</dbReference>
<protein>
    <recommendedName>
        <fullName evidence="4">Core-binding (CB) domain-containing protein</fullName>
    </recommendedName>
</protein>
<evidence type="ECO:0000313" key="5">
    <source>
        <dbReference type="EMBL" id="GAA3744150.1"/>
    </source>
</evidence>
<dbReference type="InterPro" id="IPR044068">
    <property type="entry name" value="CB"/>
</dbReference>
<sequence length="318" mass="34551">MPLKTDNDKVSQQTQLRYHADMQRFRQWCHDRGLTELPATDHTVAGYVSYLSEHKSAPATIKRALTSIRHVHRGAGVPPPTCPPLPTAVDDRPTVGIKGARSLRPRELKRLIDALDGATATGLRDRALLLTGFFTAAWPADLLRVDLKELLHGANGVVLLGLSPGGNAGEEEGVFLPAHSDPRVCPATALWEWRELLAARGILAGPIFRRVDRNQRVSGESDTLAGQSGHRGDGRLTVRGLSDIVRRRARHADLTTASLSATSLRAGALATALAAGYTPADLAAYTRYNPANHALTLRLHPQRNHRNDPRTHGLALLD</sequence>
<dbReference type="Gene3D" id="1.10.443.10">
    <property type="entry name" value="Intergrase catalytic core"/>
    <property type="match status" value="1"/>
</dbReference>
<dbReference type="InterPro" id="IPR013762">
    <property type="entry name" value="Integrase-like_cat_sf"/>
</dbReference>
<evidence type="ECO:0000259" key="4">
    <source>
        <dbReference type="PROSITE" id="PS51900"/>
    </source>
</evidence>
<keyword evidence="6" id="KW-1185">Reference proteome</keyword>
<gene>
    <name evidence="5" type="ORF">GCM10022402_24790</name>
</gene>
<feature type="domain" description="Core-binding (CB)" evidence="4">
    <location>
        <begin position="1"/>
        <end position="76"/>
    </location>
</feature>
<organism evidence="5 6">
    <name type="scientific">Salinactinospora qingdaonensis</name>
    <dbReference type="NCBI Taxonomy" id="702744"/>
    <lineage>
        <taxon>Bacteria</taxon>
        <taxon>Bacillati</taxon>
        <taxon>Actinomycetota</taxon>
        <taxon>Actinomycetes</taxon>
        <taxon>Streptosporangiales</taxon>
        <taxon>Nocardiopsidaceae</taxon>
        <taxon>Salinactinospora</taxon>
    </lineage>
</organism>
<evidence type="ECO:0000256" key="3">
    <source>
        <dbReference type="PROSITE-ProRule" id="PRU01248"/>
    </source>
</evidence>
<comment type="caution">
    <text evidence="5">The sequence shown here is derived from an EMBL/GenBank/DDBJ whole genome shotgun (WGS) entry which is preliminary data.</text>
</comment>
<accession>A0ABP7FN64</accession>
<reference evidence="6" key="1">
    <citation type="journal article" date="2019" name="Int. J. Syst. Evol. Microbiol.">
        <title>The Global Catalogue of Microorganisms (GCM) 10K type strain sequencing project: providing services to taxonomists for standard genome sequencing and annotation.</title>
        <authorList>
            <consortium name="The Broad Institute Genomics Platform"/>
            <consortium name="The Broad Institute Genome Sequencing Center for Infectious Disease"/>
            <person name="Wu L."/>
            <person name="Ma J."/>
        </authorList>
    </citation>
    <scope>NUCLEOTIDE SEQUENCE [LARGE SCALE GENOMIC DNA]</scope>
    <source>
        <strain evidence="6">JCM 17137</strain>
    </source>
</reference>
<dbReference type="InterPro" id="IPR004107">
    <property type="entry name" value="Integrase_SAM-like_N"/>
</dbReference>
<evidence type="ECO:0000256" key="2">
    <source>
        <dbReference type="ARBA" id="ARBA00023172"/>
    </source>
</evidence>
<keyword evidence="1 3" id="KW-0238">DNA-binding</keyword>
<dbReference type="InterPro" id="IPR011010">
    <property type="entry name" value="DNA_brk_join_enz"/>
</dbReference>
<dbReference type="InterPro" id="IPR010998">
    <property type="entry name" value="Integrase_recombinase_N"/>
</dbReference>
<name>A0ABP7FN64_9ACTN</name>
<dbReference type="SUPFAM" id="SSF56349">
    <property type="entry name" value="DNA breaking-rejoining enzymes"/>
    <property type="match status" value="1"/>
</dbReference>
<proteinExistence type="predicted"/>
<keyword evidence="2" id="KW-0233">DNA recombination</keyword>
<dbReference type="PROSITE" id="PS51900">
    <property type="entry name" value="CB"/>
    <property type="match status" value="1"/>
</dbReference>
<evidence type="ECO:0000313" key="6">
    <source>
        <dbReference type="Proteomes" id="UP001500908"/>
    </source>
</evidence>
<dbReference type="SUPFAM" id="SSF47823">
    <property type="entry name" value="lambda integrase-like, N-terminal domain"/>
    <property type="match status" value="1"/>
</dbReference>